<gene>
    <name evidence="2" type="primary">ga03564</name>
    <name evidence="2" type="ORF">PR202_ga03564</name>
</gene>
<comment type="caution">
    <text evidence="2">The sequence shown here is derived from an EMBL/GenBank/DDBJ whole genome shotgun (WGS) entry which is preliminary data.</text>
</comment>
<dbReference type="Proteomes" id="UP001054889">
    <property type="component" value="Unassembled WGS sequence"/>
</dbReference>
<reference evidence="2" key="1">
    <citation type="journal article" date="2018" name="DNA Res.">
        <title>Multiple hybrid de novo genome assembly of finger millet, an orphan allotetraploid crop.</title>
        <authorList>
            <person name="Hatakeyama M."/>
            <person name="Aluri S."/>
            <person name="Balachadran M.T."/>
            <person name="Sivarajan S.R."/>
            <person name="Patrignani A."/>
            <person name="Gruter S."/>
            <person name="Poveda L."/>
            <person name="Shimizu-Inatsugi R."/>
            <person name="Baeten J."/>
            <person name="Francoijs K.J."/>
            <person name="Nataraja K.N."/>
            <person name="Reddy Y.A.N."/>
            <person name="Phadnis S."/>
            <person name="Ravikumar R.L."/>
            <person name="Schlapbach R."/>
            <person name="Sreeman S.M."/>
            <person name="Shimizu K.K."/>
        </authorList>
    </citation>
    <scope>NUCLEOTIDE SEQUENCE</scope>
</reference>
<evidence type="ECO:0000313" key="2">
    <source>
        <dbReference type="EMBL" id="GJM87595.1"/>
    </source>
</evidence>
<evidence type="ECO:0000256" key="1">
    <source>
        <dbReference type="SAM" id="MobiDB-lite"/>
    </source>
</evidence>
<accession>A0AAV5BPA4</accession>
<keyword evidence="3" id="KW-1185">Reference proteome</keyword>
<dbReference type="AlphaFoldDB" id="A0AAV5BPA4"/>
<organism evidence="2 3">
    <name type="scientific">Eleusine coracana subsp. coracana</name>
    <dbReference type="NCBI Taxonomy" id="191504"/>
    <lineage>
        <taxon>Eukaryota</taxon>
        <taxon>Viridiplantae</taxon>
        <taxon>Streptophyta</taxon>
        <taxon>Embryophyta</taxon>
        <taxon>Tracheophyta</taxon>
        <taxon>Spermatophyta</taxon>
        <taxon>Magnoliopsida</taxon>
        <taxon>Liliopsida</taxon>
        <taxon>Poales</taxon>
        <taxon>Poaceae</taxon>
        <taxon>PACMAD clade</taxon>
        <taxon>Chloridoideae</taxon>
        <taxon>Cynodonteae</taxon>
        <taxon>Eleusininae</taxon>
        <taxon>Eleusine</taxon>
    </lineage>
</organism>
<feature type="region of interest" description="Disordered" evidence="1">
    <location>
        <begin position="1"/>
        <end position="63"/>
    </location>
</feature>
<feature type="compositionally biased region" description="Basic residues" evidence="1">
    <location>
        <begin position="19"/>
        <end position="36"/>
    </location>
</feature>
<name>A0AAV5BPA4_ELECO</name>
<reference evidence="2" key="2">
    <citation type="submission" date="2021-12" db="EMBL/GenBank/DDBJ databases">
        <title>Resequencing data analysis of finger millet.</title>
        <authorList>
            <person name="Hatakeyama M."/>
            <person name="Aluri S."/>
            <person name="Balachadran M.T."/>
            <person name="Sivarajan S.R."/>
            <person name="Poveda L."/>
            <person name="Shimizu-Inatsugi R."/>
            <person name="Schlapbach R."/>
            <person name="Sreeman S.M."/>
            <person name="Shimizu K.K."/>
        </authorList>
    </citation>
    <scope>NUCLEOTIDE SEQUENCE</scope>
</reference>
<dbReference type="EMBL" id="BQKI01000002">
    <property type="protein sequence ID" value="GJM87595.1"/>
    <property type="molecule type" value="Genomic_DNA"/>
</dbReference>
<evidence type="ECO:0000313" key="3">
    <source>
        <dbReference type="Proteomes" id="UP001054889"/>
    </source>
</evidence>
<feature type="compositionally biased region" description="Basic and acidic residues" evidence="1">
    <location>
        <begin position="51"/>
        <end position="63"/>
    </location>
</feature>
<sequence length="108" mass="11282">MGRRAGGGREAWADARGHAPVRRRGGRPVHAKRESRRRGGERGCGGVQDGEEARTHARASVDVRRRVQAQQQCAGSIGDGCAGGISDAVFRRGGVVGARLQARGGGRG</sequence>
<protein>
    <submittedName>
        <fullName evidence="2">Uncharacterized protein</fullName>
    </submittedName>
</protein>
<proteinExistence type="predicted"/>